<protein>
    <submittedName>
        <fullName evidence="5">AraC-type DNA-binding protein</fullName>
    </submittedName>
</protein>
<dbReference type="InterPro" id="IPR018060">
    <property type="entry name" value="HTH_AraC"/>
</dbReference>
<keyword evidence="2 5" id="KW-0238">DNA-binding</keyword>
<name>A0A1G7Y3P2_9BACT</name>
<dbReference type="AlphaFoldDB" id="A0A1G7Y3P2"/>
<dbReference type="OrthoDB" id="1007667at2"/>
<evidence type="ECO:0000313" key="6">
    <source>
        <dbReference type="Proteomes" id="UP000198748"/>
    </source>
</evidence>
<dbReference type="Pfam" id="PF12833">
    <property type="entry name" value="HTH_18"/>
    <property type="match status" value="1"/>
</dbReference>
<dbReference type="STRING" id="659014.SAMN04487996_12539"/>
<evidence type="ECO:0000256" key="1">
    <source>
        <dbReference type="ARBA" id="ARBA00023015"/>
    </source>
</evidence>
<evidence type="ECO:0000259" key="4">
    <source>
        <dbReference type="PROSITE" id="PS01124"/>
    </source>
</evidence>
<dbReference type="Proteomes" id="UP000198748">
    <property type="component" value="Unassembled WGS sequence"/>
</dbReference>
<dbReference type="PANTHER" id="PTHR43280:SF32">
    <property type="entry name" value="TRANSCRIPTIONAL REGULATORY PROTEIN"/>
    <property type="match status" value="1"/>
</dbReference>
<organism evidence="5 6">
    <name type="scientific">Dyadobacter soli</name>
    <dbReference type="NCBI Taxonomy" id="659014"/>
    <lineage>
        <taxon>Bacteria</taxon>
        <taxon>Pseudomonadati</taxon>
        <taxon>Bacteroidota</taxon>
        <taxon>Cytophagia</taxon>
        <taxon>Cytophagales</taxon>
        <taxon>Spirosomataceae</taxon>
        <taxon>Dyadobacter</taxon>
    </lineage>
</organism>
<keyword evidence="6" id="KW-1185">Reference proteome</keyword>
<keyword evidence="1" id="KW-0805">Transcription regulation</keyword>
<dbReference type="EMBL" id="FNAN01000025">
    <property type="protein sequence ID" value="SDG90866.1"/>
    <property type="molecule type" value="Genomic_DNA"/>
</dbReference>
<dbReference type="PANTHER" id="PTHR43280">
    <property type="entry name" value="ARAC-FAMILY TRANSCRIPTIONAL REGULATOR"/>
    <property type="match status" value="1"/>
</dbReference>
<dbReference type="InterPro" id="IPR009057">
    <property type="entry name" value="Homeodomain-like_sf"/>
</dbReference>
<gene>
    <name evidence="5" type="ORF">SAMN04487996_12539</name>
</gene>
<dbReference type="RefSeq" id="WP_090157043.1">
    <property type="nucleotide sequence ID" value="NZ_FNAN01000025.1"/>
</dbReference>
<feature type="domain" description="HTH araC/xylS-type" evidence="4">
    <location>
        <begin position="190"/>
        <end position="288"/>
    </location>
</feature>
<dbReference type="PROSITE" id="PS01124">
    <property type="entry name" value="HTH_ARAC_FAMILY_2"/>
    <property type="match status" value="1"/>
</dbReference>
<dbReference type="GO" id="GO:0043565">
    <property type="term" value="F:sequence-specific DNA binding"/>
    <property type="evidence" value="ECO:0007669"/>
    <property type="project" value="InterPro"/>
</dbReference>
<evidence type="ECO:0000313" key="5">
    <source>
        <dbReference type="EMBL" id="SDG90866.1"/>
    </source>
</evidence>
<dbReference type="GO" id="GO:0003700">
    <property type="term" value="F:DNA-binding transcription factor activity"/>
    <property type="evidence" value="ECO:0007669"/>
    <property type="project" value="InterPro"/>
</dbReference>
<proteinExistence type="predicted"/>
<dbReference type="SUPFAM" id="SSF46689">
    <property type="entry name" value="Homeodomain-like"/>
    <property type="match status" value="1"/>
</dbReference>
<sequence>MKSIRTFSLSRHSKLFSVPDNGREYLFVRSGDTPYQEEPYRAESYALAYIKEGGVRINVGLSSWEAAAPSIITLAPSDIRFFTKSSDLLKMDVIFFRDTFLMERYPDPFFLSKFDFFGNDDHHVLPLADAGFTKINSIYELIHLTHETGNVHKAELVRNYIFALIYEIDGGYRQNHILNSMPQREHPLFLKFRQLLRSNYLQERKLDFYAENLHLTPKSLSAAIKKQTGKPAGKWIDDAVTLEAKVLLQNETLTVAQVAEMLNFSDQSVFGKFFRANAGLSPIEYRKKFS</sequence>
<reference evidence="6" key="1">
    <citation type="submission" date="2016-10" db="EMBL/GenBank/DDBJ databases">
        <authorList>
            <person name="Varghese N."/>
            <person name="Submissions S."/>
        </authorList>
    </citation>
    <scope>NUCLEOTIDE SEQUENCE [LARGE SCALE GENOMIC DNA]</scope>
    <source>
        <strain evidence="6">DSM 25329</strain>
    </source>
</reference>
<keyword evidence="3" id="KW-0804">Transcription</keyword>
<evidence type="ECO:0000256" key="2">
    <source>
        <dbReference type="ARBA" id="ARBA00023125"/>
    </source>
</evidence>
<dbReference type="SMART" id="SM00342">
    <property type="entry name" value="HTH_ARAC"/>
    <property type="match status" value="1"/>
</dbReference>
<evidence type="ECO:0000256" key="3">
    <source>
        <dbReference type="ARBA" id="ARBA00023163"/>
    </source>
</evidence>
<dbReference type="Gene3D" id="1.10.10.60">
    <property type="entry name" value="Homeodomain-like"/>
    <property type="match status" value="1"/>
</dbReference>
<accession>A0A1G7Y3P2</accession>